<dbReference type="Gene3D" id="3.30.70.1490">
    <property type="entry name" value="Cysteine protease Prp"/>
    <property type="match status" value="1"/>
</dbReference>
<dbReference type="SUPFAM" id="SSF118010">
    <property type="entry name" value="TM1457-like"/>
    <property type="match status" value="1"/>
</dbReference>
<organism evidence="7 8">
    <name type="scientific">Candidatus Scybalomonas excrementavium</name>
    <dbReference type="NCBI Taxonomy" id="2840943"/>
    <lineage>
        <taxon>Bacteria</taxon>
        <taxon>Bacillati</taxon>
        <taxon>Bacillota</taxon>
        <taxon>Clostridia</taxon>
        <taxon>Lachnospirales</taxon>
        <taxon>Lachnospiraceae</taxon>
        <taxon>Lachnospiraceae incertae sedis</taxon>
        <taxon>Candidatus Scybalomonas</taxon>
    </lineage>
</organism>
<evidence type="ECO:0000256" key="3">
    <source>
        <dbReference type="ARBA" id="ARBA00022801"/>
    </source>
</evidence>
<keyword evidence="1" id="KW-0690">Ribosome biogenesis</keyword>
<dbReference type="InterPro" id="IPR007422">
    <property type="entry name" value="Peptidase_Prp"/>
</dbReference>
<dbReference type="EMBL" id="JADIML010000276">
    <property type="protein sequence ID" value="MBO8464197.1"/>
    <property type="molecule type" value="Genomic_DNA"/>
</dbReference>
<proteinExistence type="inferred from homology"/>
<dbReference type="Pfam" id="PF04327">
    <property type="entry name" value="Peptidase_Prp"/>
    <property type="match status" value="1"/>
</dbReference>
<dbReference type="GO" id="GO:0006508">
    <property type="term" value="P:proteolysis"/>
    <property type="evidence" value="ECO:0007669"/>
    <property type="project" value="UniProtKB-KW"/>
</dbReference>
<evidence type="ECO:0000256" key="6">
    <source>
        <dbReference type="ARBA" id="ARBA00044538"/>
    </source>
</evidence>
<evidence type="ECO:0000313" key="8">
    <source>
        <dbReference type="Proteomes" id="UP000823618"/>
    </source>
</evidence>
<dbReference type="GO" id="GO:0008234">
    <property type="term" value="F:cysteine-type peptidase activity"/>
    <property type="evidence" value="ECO:0007669"/>
    <property type="project" value="UniProtKB-KW"/>
</dbReference>
<name>A0A9D9I1N9_9FIRM</name>
<evidence type="ECO:0000256" key="5">
    <source>
        <dbReference type="ARBA" id="ARBA00044503"/>
    </source>
</evidence>
<gene>
    <name evidence="7" type="ORF">IAC13_09720</name>
</gene>
<keyword evidence="3" id="KW-0378">Hydrolase</keyword>
<evidence type="ECO:0000256" key="4">
    <source>
        <dbReference type="ARBA" id="ARBA00022807"/>
    </source>
</evidence>
<evidence type="ECO:0000313" key="7">
    <source>
        <dbReference type="EMBL" id="MBO8464197.1"/>
    </source>
</evidence>
<reference evidence="7" key="1">
    <citation type="submission" date="2020-10" db="EMBL/GenBank/DDBJ databases">
        <authorList>
            <person name="Gilroy R."/>
        </authorList>
    </citation>
    <scope>NUCLEOTIDE SEQUENCE</scope>
    <source>
        <strain evidence="7">E3-2379</strain>
    </source>
</reference>
<dbReference type="AlphaFoldDB" id="A0A9D9I1N9"/>
<comment type="similarity">
    <text evidence="5">Belongs to the Prp family.</text>
</comment>
<accession>A0A9D9I1N9</accession>
<dbReference type="GO" id="GO:0042254">
    <property type="term" value="P:ribosome biogenesis"/>
    <property type="evidence" value="ECO:0007669"/>
    <property type="project" value="UniProtKB-KW"/>
</dbReference>
<dbReference type="Proteomes" id="UP000823618">
    <property type="component" value="Unassembled WGS sequence"/>
</dbReference>
<dbReference type="PANTHER" id="PTHR39178">
    <property type="entry name" value="HYPOTHETICAL RIBOSOME-ASSOCIATED PROTEIN"/>
    <property type="match status" value="1"/>
</dbReference>
<keyword evidence="2 7" id="KW-0645">Protease</keyword>
<sequence length="108" mass="12164">MIKITIKRDSTQYREFQICGHAEYDDYGSDIVCASISILAINTVNALDAFTDADFVLEQDPNQGLIHLTFHGEMDHDTKLLMDALVLGIQSTAEEYGTDYIQVIFEEV</sequence>
<dbReference type="PANTHER" id="PTHR39178:SF1">
    <property type="entry name" value="RIBOSOMAL-PROCESSING CYSTEINE PROTEASE PRP"/>
    <property type="match status" value="1"/>
</dbReference>
<protein>
    <recommendedName>
        <fullName evidence="6">Ribosomal processing cysteine protease Prp</fullName>
    </recommendedName>
</protein>
<dbReference type="CDD" id="cd16332">
    <property type="entry name" value="Prp-like"/>
    <property type="match status" value="1"/>
</dbReference>
<keyword evidence="4" id="KW-0788">Thiol protease</keyword>
<dbReference type="InterPro" id="IPR036764">
    <property type="entry name" value="Peptidase_Prp_sf"/>
</dbReference>
<reference evidence="7" key="2">
    <citation type="journal article" date="2021" name="PeerJ">
        <title>Extensive microbial diversity within the chicken gut microbiome revealed by metagenomics and culture.</title>
        <authorList>
            <person name="Gilroy R."/>
            <person name="Ravi A."/>
            <person name="Getino M."/>
            <person name="Pursley I."/>
            <person name="Horton D.L."/>
            <person name="Alikhan N.F."/>
            <person name="Baker D."/>
            <person name="Gharbi K."/>
            <person name="Hall N."/>
            <person name="Watson M."/>
            <person name="Adriaenssens E.M."/>
            <person name="Foster-Nyarko E."/>
            <person name="Jarju S."/>
            <person name="Secka A."/>
            <person name="Antonio M."/>
            <person name="Oren A."/>
            <person name="Chaudhuri R.R."/>
            <person name="La Ragione R."/>
            <person name="Hildebrand F."/>
            <person name="Pallen M.J."/>
        </authorList>
    </citation>
    <scope>NUCLEOTIDE SEQUENCE</scope>
    <source>
        <strain evidence="7">E3-2379</strain>
    </source>
</reference>
<evidence type="ECO:0000256" key="2">
    <source>
        <dbReference type="ARBA" id="ARBA00022670"/>
    </source>
</evidence>
<comment type="caution">
    <text evidence="7">The sequence shown here is derived from an EMBL/GenBank/DDBJ whole genome shotgun (WGS) entry which is preliminary data.</text>
</comment>
<evidence type="ECO:0000256" key="1">
    <source>
        <dbReference type="ARBA" id="ARBA00022517"/>
    </source>
</evidence>